<evidence type="ECO:0000256" key="1">
    <source>
        <dbReference type="PROSITE-ProRule" id="PRU00169"/>
    </source>
</evidence>
<reference evidence="5 6" key="1">
    <citation type="submission" date="2022-09" db="EMBL/GenBank/DDBJ databases">
        <title>Genome sequencing of Flavivirga sp. MEBiC05379.</title>
        <authorList>
            <person name="Oh H.-M."/>
            <person name="Kwon K.K."/>
            <person name="Park M.J."/>
            <person name="Yang S.-H."/>
        </authorList>
    </citation>
    <scope>NUCLEOTIDE SEQUENCE [LARGE SCALE GENOMIC DNA]</scope>
    <source>
        <strain evidence="5 6">MEBiC05379</strain>
    </source>
</reference>
<keyword evidence="2" id="KW-0175">Coiled coil</keyword>
<feature type="coiled-coil region" evidence="2">
    <location>
        <begin position="104"/>
        <end position="140"/>
    </location>
</feature>
<dbReference type="PANTHER" id="PTHR37299:SF1">
    <property type="entry name" value="STAGE 0 SPORULATION PROTEIN A HOMOLOG"/>
    <property type="match status" value="1"/>
</dbReference>
<feature type="domain" description="Response regulatory" evidence="3">
    <location>
        <begin position="2"/>
        <end position="115"/>
    </location>
</feature>
<evidence type="ECO:0000313" key="5">
    <source>
        <dbReference type="EMBL" id="MEF3831660.1"/>
    </source>
</evidence>
<dbReference type="InterPro" id="IPR046947">
    <property type="entry name" value="LytR-like"/>
</dbReference>
<dbReference type="PANTHER" id="PTHR37299">
    <property type="entry name" value="TRANSCRIPTIONAL REGULATOR-RELATED"/>
    <property type="match status" value="1"/>
</dbReference>
<name>A0ABU7XPA8_9FLAO</name>
<dbReference type="Pfam" id="PF00072">
    <property type="entry name" value="Response_reg"/>
    <property type="match status" value="1"/>
</dbReference>
<keyword evidence="5" id="KW-0238">DNA-binding</keyword>
<dbReference type="Pfam" id="PF04397">
    <property type="entry name" value="LytTR"/>
    <property type="match status" value="1"/>
</dbReference>
<feature type="modified residue" description="4-aspartylphosphate" evidence="1">
    <location>
        <position position="54"/>
    </location>
</feature>
<dbReference type="SUPFAM" id="SSF52172">
    <property type="entry name" value="CheY-like"/>
    <property type="match status" value="1"/>
</dbReference>
<evidence type="ECO:0000313" key="6">
    <source>
        <dbReference type="Proteomes" id="UP001337305"/>
    </source>
</evidence>
<dbReference type="Gene3D" id="2.40.50.1020">
    <property type="entry name" value="LytTr DNA-binding domain"/>
    <property type="match status" value="1"/>
</dbReference>
<accession>A0ABU7XPA8</accession>
<gene>
    <name evidence="5" type="ORF">N1F79_00835</name>
</gene>
<comment type="caution">
    <text evidence="5">The sequence shown here is derived from an EMBL/GenBank/DDBJ whole genome shotgun (WGS) entry which is preliminary data.</text>
</comment>
<dbReference type="SMART" id="SM00850">
    <property type="entry name" value="LytTR"/>
    <property type="match status" value="1"/>
</dbReference>
<keyword evidence="6" id="KW-1185">Reference proteome</keyword>
<keyword evidence="1" id="KW-0597">Phosphoprotein</keyword>
<evidence type="ECO:0000259" key="3">
    <source>
        <dbReference type="PROSITE" id="PS50110"/>
    </source>
</evidence>
<protein>
    <submittedName>
        <fullName evidence="5">LytTR family DNA-binding domain-containing protein</fullName>
    </submittedName>
</protein>
<dbReference type="GO" id="GO:0003677">
    <property type="term" value="F:DNA binding"/>
    <property type="evidence" value="ECO:0007669"/>
    <property type="project" value="UniProtKB-KW"/>
</dbReference>
<dbReference type="PROSITE" id="PS50930">
    <property type="entry name" value="HTH_LYTTR"/>
    <property type="match status" value="1"/>
</dbReference>
<dbReference type="Gene3D" id="3.40.50.2300">
    <property type="match status" value="1"/>
</dbReference>
<dbReference type="InterPro" id="IPR001789">
    <property type="entry name" value="Sig_transdc_resp-reg_receiver"/>
</dbReference>
<proteinExistence type="predicted"/>
<sequence>MKVLIVDNVIHIRNGISEMIQVHCPFVSELYEAEGVQSALIKIRETNPDVVLLDVELDDGTGMDVLVSLDEIPFHVIFITAFDKYAINAFKFSAIDFLLKPIALEDLLDAFNKVKNQIKKQQLEMQLTIMQENLKNVMVKEKKIALKDHESIYFVTINDIINCQSCGQYTEFTIDGHKNIVISKPLREYEELLTPYGFIRPHHSHLINMRKILRFDRADGGSLIMENQDQIPVSQRKRTKILQFLNSL</sequence>
<dbReference type="Proteomes" id="UP001337305">
    <property type="component" value="Unassembled WGS sequence"/>
</dbReference>
<dbReference type="EMBL" id="JAODOP010000001">
    <property type="protein sequence ID" value="MEF3831660.1"/>
    <property type="molecule type" value="Genomic_DNA"/>
</dbReference>
<dbReference type="RefSeq" id="WP_303308666.1">
    <property type="nucleotide sequence ID" value="NZ_JAODOP010000001.1"/>
</dbReference>
<dbReference type="InterPro" id="IPR011006">
    <property type="entry name" value="CheY-like_superfamily"/>
</dbReference>
<evidence type="ECO:0000259" key="4">
    <source>
        <dbReference type="PROSITE" id="PS50930"/>
    </source>
</evidence>
<dbReference type="InterPro" id="IPR007492">
    <property type="entry name" value="LytTR_DNA-bd_dom"/>
</dbReference>
<feature type="domain" description="HTH LytTR-type" evidence="4">
    <location>
        <begin position="144"/>
        <end position="247"/>
    </location>
</feature>
<evidence type="ECO:0000256" key="2">
    <source>
        <dbReference type="SAM" id="Coils"/>
    </source>
</evidence>
<dbReference type="PROSITE" id="PS50110">
    <property type="entry name" value="RESPONSE_REGULATORY"/>
    <property type="match status" value="1"/>
</dbReference>
<dbReference type="SMART" id="SM00448">
    <property type="entry name" value="REC"/>
    <property type="match status" value="1"/>
</dbReference>
<organism evidence="5 6">
    <name type="scientific">Flavivirga spongiicola</name>
    <dbReference type="NCBI Taxonomy" id="421621"/>
    <lineage>
        <taxon>Bacteria</taxon>
        <taxon>Pseudomonadati</taxon>
        <taxon>Bacteroidota</taxon>
        <taxon>Flavobacteriia</taxon>
        <taxon>Flavobacteriales</taxon>
        <taxon>Flavobacteriaceae</taxon>
        <taxon>Flavivirga</taxon>
    </lineage>
</organism>